<sequence>MFIPIPDSGEQPPSPESPITSIFFPQQFLISLCSHLLFLHHRIHHNLHHHLQINLRIRTSYPLPVMPPSSKSRYSSSQVVEVSTSKKLEDIVPSSPNSDVPRVRNSCFGNYCHCLHFTG</sequence>
<proteinExistence type="predicted"/>
<evidence type="ECO:0000313" key="1">
    <source>
        <dbReference type="EMBL" id="CAJ2637317.1"/>
    </source>
</evidence>
<gene>
    <name evidence="1" type="ORF">MILVUS5_LOCUS7688</name>
</gene>
<comment type="caution">
    <text evidence="1">The sequence shown here is derived from an EMBL/GenBank/DDBJ whole genome shotgun (WGS) entry which is preliminary data.</text>
</comment>
<dbReference type="Proteomes" id="UP001177021">
    <property type="component" value="Unassembled WGS sequence"/>
</dbReference>
<reference evidence="1" key="1">
    <citation type="submission" date="2023-10" db="EMBL/GenBank/DDBJ databases">
        <authorList>
            <person name="Rodriguez Cubillos JULIANA M."/>
            <person name="De Vega J."/>
        </authorList>
    </citation>
    <scope>NUCLEOTIDE SEQUENCE</scope>
</reference>
<accession>A0ACB0J0D1</accession>
<name>A0ACB0J0D1_TRIPR</name>
<dbReference type="EMBL" id="CASHSV030000013">
    <property type="protein sequence ID" value="CAJ2637317.1"/>
    <property type="molecule type" value="Genomic_DNA"/>
</dbReference>
<keyword evidence="2" id="KW-1185">Reference proteome</keyword>
<protein>
    <submittedName>
        <fullName evidence="1">Uncharacterized protein</fullName>
    </submittedName>
</protein>
<evidence type="ECO:0000313" key="2">
    <source>
        <dbReference type="Proteomes" id="UP001177021"/>
    </source>
</evidence>
<organism evidence="1 2">
    <name type="scientific">Trifolium pratense</name>
    <name type="common">Red clover</name>
    <dbReference type="NCBI Taxonomy" id="57577"/>
    <lineage>
        <taxon>Eukaryota</taxon>
        <taxon>Viridiplantae</taxon>
        <taxon>Streptophyta</taxon>
        <taxon>Embryophyta</taxon>
        <taxon>Tracheophyta</taxon>
        <taxon>Spermatophyta</taxon>
        <taxon>Magnoliopsida</taxon>
        <taxon>eudicotyledons</taxon>
        <taxon>Gunneridae</taxon>
        <taxon>Pentapetalae</taxon>
        <taxon>rosids</taxon>
        <taxon>fabids</taxon>
        <taxon>Fabales</taxon>
        <taxon>Fabaceae</taxon>
        <taxon>Papilionoideae</taxon>
        <taxon>50 kb inversion clade</taxon>
        <taxon>NPAAA clade</taxon>
        <taxon>Hologalegina</taxon>
        <taxon>IRL clade</taxon>
        <taxon>Trifolieae</taxon>
        <taxon>Trifolium</taxon>
    </lineage>
</organism>